<comment type="similarity">
    <text evidence="1 5">Belongs to the antibiotic N-acetyltransferase family.</text>
</comment>
<comment type="caution">
    <text evidence="6">The sequence shown here is derived from an EMBL/GenBank/DDBJ whole genome shotgun (WGS) entry which is preliminary data.</text>
</comment>
<protein>
    <recommendedName>
        <fullName evidence="2 5">Aminoglycoside N(3)-acetyltransferase</fullName>
        <ecNumber evidence="5">2.3.1.-</ecNumber>
    </recommendedName>
</protein>
<sequence>MMNFQEFLLSIGVRKKQNLLIHSSFKKILLAFPDITPAQVIDILKEVISSEGSIIFPTFTYCFKKSKGEFDVFDSKNSKSKVGILSEVFRLSNDVIRTSSATHSFALWGNITREIAYSNSPQSPLGKGSVLDLLTSKTDSYVLMLGTDFSSLSYGHYLEIISKVPWFDFSPWNYLDVLPIGVSVDGEQPLVEIPGCSKSFVNFEKYLLNKNLINQKDYSGLKCCLISIELLYKEGLKYFTENYSNLLCPENTCPACDSRRRKFL</sequence>
<dbReference type="EC" id="2.3.1.-" evidence="5"/>
<dbReference type="SUPFAM" id="SSF110710">
    <property type="entry name" value="TTHA0583/YokD-like"/>
    <property type="match status" value="1"/>
</dbReference>
<dbReference type="EMBL" id="DSVI01000004">
    <property type="protein sequence ID" value="HGT46641.1"/>
    <property type="molecule type" value="Genomic_DNA"/>
</dbReference>
<evidence type="ECO:0000256" key="4">
    <source>
        <dbReference type="ARBA" id="ARBA00023315"/>
    </source>
</evidence>
<evidence type="ECO:0000256" key="5">
    <source>
        <dbReference type="RuleBase" id="RU365031"/>
    </source>
</evidence>
<reference evidence="6" key="1">
    <citation type="journal article" date="2020" name="mSystems">
        <title>Genome- and Community-Level Interaction Insights into Carbon Utilization and Element Cycling Functions of Hydrothermarchaeota in Hydrothermal Sediment.</title>
        <authorList>
            <person name="Zhou Z."/>
            <person name="Liu Y."/>
            <person name="Xu W."/>
            <person name="Pan J."/>
            <person name="Luo Z.H."/>
            <person name="Li M."/>
        </authorList>
    </citation>
    <scope>NUCLEOTIDE SEQUENCE [LARGE SCALE GENOMIC DNA]</scope>
    <source>
        <strain evidence="6">SpSt-500</strain>
    </source>
</reference>
<proteinExistence type="inferred from homology"/>
<dbReference type="PANTHER" id="PTHR11104">
    <property type="entry name" value="AMINOGLYCOSIDE N3-ACETYLTRANSFERASE"/>
    <property type="match status" value="1"/>
</dbReference>
<organism evidence="6">
    <name type="scientific">Ignavibacterium album</name>
    <dbReference type="NCBI Taxonomy" id="591197"/>
    <lineage>
        <taxon>Bacteria</taxon>
        <taxon>Pseudomonadati</taxon>
        <taxon>Ignavibacteriota</taxon>
        <taxon>Ignavibacteria</taxon>
        <taxon>Ignavibacteriales</taxon>
        <taxon>Ignavibacteriaceae</taxon>
        <taxon>Ignavibacterium</taxon>
    </lineage>
</organism>
<dbReference type="GO" id="GO:0046677">
    <property type="term" value="P:response to antibiotic"/>
    <property type="evidence" value="ECO:0007669"/>
    <property type="project" value="UniProtKB-KW"/>
</dbReference>
<name>A0A832DL17_9BACT</name>
<accession>A0A832DL17</accession>
<dbReference type="Pfam" id="PF02522">
    <property type="entry name" value="Antibiotic_NAT"/>
    <property type="match status" value="1"/>
</dbReference>
<evidence type="ECO:0000256" key="2">
    <source>
        <dbReference type="ARBA" id="ARBA00012882"/>
    </source>
</evidence>
<gene>
    <name evidence="6" type="ORF">ENS56_01230</name>
</gene>
<dbReference type="InterPro" id="IPR003679">
    <property type="entry name" value="Amioglycoside_AcTrfase"/>
</dbReference>
<evidence type="ECO:0000256" key="3">
    <source>
        <dbReference type="ARBA" id="ARBA00022679"/>
    </source>
</evidence>
<keyword evidence="5" id="KW-0046">Antibiotic resistance</keyword>
<evidence type="ECO:0000256" key="1">
    <source>
        <dbReference type="ARBA" id="ARBA00006383"/>
    </source>
</evidence>
<dbReference type="AlphaFoldDB" id="A0A832DL17"/>
<evidence type="ECO:0000313" key="6">
    <source>
        <dbReference type="EMBL" id="HGT46641.1"/>
    </source>
</evidence>
<dbReference type="PANTHER" id="PTHR11104:SF0">
    <property type="entry name" value="SPBETA PROPHAGE-DERIVED AMINOGLYCOSIDE N(3')-ACETYLTRANSFERASE-LIKE PROTEIN YOKD"/>
    <property type="match status" value="1"/>
</dbReference>
<comment type="catalytic activity">
    <reaction evidence="5">
        <text>a 2-deoxystreptamine antibiotic + acetyl-CoA = an N(3)-acetyl-2-deoxystreptamine antibiotic + CoA + H(+)</text>
        <dbReference type="Rhea" id="RHEA:12665"/>
        <dbReference type="ChEBI" id="CHEBI:15378"/>
        <dbReference type="ChEBI" id="CHEBI:57287"/>
        <dbReference type="ChEBI" id="CHEBI:57288"/>
        <dbReference type="ChEBI" id="CHEBI:57921"/>
        <dbReference type="ChEBI" id="CHEBI:77452"/>
        <dbReference type="EC" id="2.3.1.81"/>
    </reaction>
</comment>
<keyword evidence="4 5" id="KW-0012">Acyltransferase</keyword>
<keyword evidence="3 5" id="KW-0808">Transferase</keyword>
<dbReference type="InterPro" id="IPR028345">
    <property type="entry name" value="Antibiotic_NAT-like"/>
</dbReference>
<dbReference type="GO" id="GO:0046353">
    <property type="term" value="F:aminoglycoside 3-N-acetyltransferase activity"/>
    <property type="evidence" value="ECO:0007669"/>
    <property type="project" value="UniProtKB-EC"/>
</dbReference>